<dbReference type="EMBL" id="CP090895">
    <property type="protein sequence ID" value="ULT88230.1"/>
    <property type="molecule type" value="Genomic_DNA"/>
</dbReference>
<dbReference type="CDD" id="cd19724">
    <property type="entry name" value="bHLH_TS_ASCL3_like"/>
    <property type="match status" value="1"/>
</dbReference>
<accession>A0AAE8ZYS8</accession>
<dbReference type="PANTHER" id="PTHR23349:SF108">
    <property type="entry name" value="BHLH DOMAIN-CONTAINING PROTEIN"/>
    <property type="match status" value="1"/>
</dbReference>
<dbReference type="Proteomes" id="UP000827892">
    <property type="component" value="Chromosome V"/>
</dbReference>
<dbReference type="GO" id="GO:0046983">
    <property type="term" value="F:protein dimerization activity"/>
    <property type="evidence" value="ECO:0007669"/>
    <property type="project" value="InterPro"/>
</dbReference>
<evidence type="ECO:0000256" key="1">
    <source>
        <dbReference type="ARBA" id="ARBA00023125"/>
    </source>
</evidence>
<reference evidence="4 6" key="2">
    <citation type="submission" date="2022-04" db="EMBL/GenBank/DDBJ databases">
        <title>Chromosome-level reference genomes for two strains of Caenorhabditis briggsae: an improved platform for comparative genomics.</title>
        <authorList>
            <person name="Stevens L."/>
            <person name="Andersen E."/>
        </authorList>
    </citation>
    <scope>NUCLEOTIDE SEQUENCE [LARGE SCALE GENOMIC DNA]</scope>
    <source>
        <strain evidence="4">VX34</strain>
        <tissue evidence="4">Whole-organism</tissue>
    </source>
</reference>
<evidence type="ECO:0000313" key="3">
    <source>
        <dbReference type="EMBL" id="ULT88230.1"/>
    </source>
</evidence>
<dbReference type="Proteomes" id="UP000829354">
    <property type="component" value="Chromosome V"/>
</dbReference>
<protein>
    <recommendedName>
        <fullName evidence="2">BHLH domain-containing protein</fullName>
    </recommendedName>
</protein>
<gene>
    <name evidence="3" type="ORF">L3Y34_007433</name>
    <name evidence="4" type="ORF">L5515_007281</name>
</gene>
<dbReference type="SMART" id="SM00353">
    <property type="entry name" value="HLH"/>
    <property type="match status" value="1"/>
</dbReference>
<evidence type="ECO:0000313" key="4">
    <source>
        <dbReference type="EMBL" id="UMM34033.1"/>
    </source>
</evidence>
<dbReference type="SUPFAM" id="SSF47459">
    <property type="entry name" value="HLH, helix-loop-helix DNA-binding domain"/>
    <property type="match status" value="1"/>
</dbReference>
<name>A0AAE8ZYS8_CAEBR</name>
<dbReference type="PROSITE" id="PS50888">
    <property type="entry name" value="BHLH"/>
    <property type="match status" value="1"/>
</dbReference>
<dbReference type="InterPro" id="IPR011598">
    <property type="entry name" value="bHLH_dom"/>
</dbReference>
<reference evidence="3 5" key="1">
    <citation type="submission" date="2022-02" db="EMBL/GenBank/DDBJ databases">
        <title>Chromosome-level reference genomes for two strains of Caenorhabditis briggsae: an improved platform for comparative genomics.</title>
        <authorList>
            <person name="Stevens L."/>
            <person name="Andersen E.C."/>
        </authorList>
    </citation>
    <scope>NUCLEOTIDE SEQUENCE [LARGE SCALE GENOMIC DNA]</scope>
    <source>
        <strain evidence="3">QX1410_ONT</strain>
        <tissue evidence="3">Whole-organism</tissue>
    </source>
</reference>
<organism evidence="3 5">
    <name type="scientific">Caenorhabditis briggsae</name>
    <dbReference type="NCBI Taxonomy" id="6238"/>
    <lineage>
        <taxon>Eukaryota</taxon>
        <taxon>Metazoa</taxon>
        <taxon>Ecdysozoa</taxon>
        <taxon>Nematoda</taxon>
        <taxon>Chromadorea</taxon>
        <taxon>Rhabditida</taxon>
        <taxon>Rhabditina</taxon>
        <taxon>Rhabditomorpha</taxon>
        <taxon>Rhabditoidea</taxon>
        <taxon>Rhabditidae</taxon>
        <taxon>Peloderinae</taxon>
        <taxon>Caenorhabditis</taxon>
    </lineage>
</organism>
<evidence type="ECO:0000313" key="5">
    <source>
        <dbReference type="Proteomes" id="UP000827892"/>
    </source>
</evidence>
<keyword evidence="6" id="KW-1185">Reference proteome</keyword>
<proteinExistence type="predicted"/>
<dbReference type="InterPro" id="IPR036638">
    <property type="entry name" value="HLH_DNA-bd_sf"/>
</dbReference>
<dbReference type="Pfam" id="PF00010">
    <property type="entry name" value="HLH"/>
    <property type="match status" value="1"/>
</dbReference>
<dbReference type="PANTHER" id="PTHR23349">
    <property type="entry name" value="BASIC HELIX-LOOP-HELIX TRANSCRIPTION FACTOR, TWIST"/>
    <property type="match status" value="1"/>
</dbReference>
<keyword evidence="1" id="KW-0238">DNA-binding</keyword>
<dbReference type="InterPro" id="IPR050283">
    <property type="entry name" value="E-box_TF_Regulators"/>
</dbReference>
<feature type="domain" description="BHLH" evidence="2">
    <location>
        <begin position="127"/>
        <end position="179"/>
    </location>
</feature>
<dbReference type="GO" id="GO:0003677">
    <property type="term" value="F:DNA binding"/>
    <property type="evidence" value="ECO:0007669"/>
    <property type="project" value="UniProtKB-KW"/>
</dbReference>
<evidence type="ECO:0000259" key="2">
    <source>
        <dbReference type="PROSITE" id="PS50888"/>
    </source>
</evidence>
<evidence type="ECO:0000313" key="6">
    <source>
        <dbReference type="Proteomes" id="UP000829354"/>
    </source>
</evidence>
<dbReference type="GO" id="GO:0006357">
    <property type="term" value="P:regulation of transcription by RNA polymerase II"/>
    <property type="evidence" value="ECO:0007669"/>
    <property type="project" value="UniProtKB-ARBA"/>
</dbReference>
<dbReference type="AlphaFoldDB" id="A0AAE8ZYS8"/>
<dbReference type="EMBL" id="CP092624">
    <property type="protein sequence ID" value="UMM34033.1"/>
    <property type="molecule type" value="Genomic_DNA"/>
</dbReference>
<sequence length="221" mass="25180">MFPVTYSFENGVYSTIINQTPNAHGLNGLDQDVGKLMVPILETPQAHIPQLMELQQPQQTQIQHEIPLQPPCSLSSSIFSQPQISQTSTTSSAASSSSQKKYVNPFAPEATVPLPIELEDQFGPYSSSVWKRNERERCRVRNVNDGYEKLRRHLPVHFDEKRISKVDTLRLAIRYIRHLDNLLKNPMHQYDCKCFNGFQEESEGNISIDISTFQFNSIALC</sequence>
<dbReference type="Gene3D" id="4.10.280.10">
    <property type="entry name" value="Helix-loop-helix DNA-binding domain"/>
    <property type="match status" value="1"/>
</dbReference>